<dbReference type="Proteomes" id="UP000009352">
    <property type="component" value="Unassembled WGS sequence"/>
</dbReference>
<dbReference type="EMBL" id="AMQX01000022">
    <property type="protein sequence ID" value="EKS48722.1"/>
    <property type="molecule type" value="Genomic_DNA"/>
</dbReference>
<reference evidence="1 2" key="1">
    <citation type="journal article" date="2013" name="Genome Announc.">
        <title>Draft Genome Sequence of Staphylococcus simulans UMC-CNS-990, Isolated from a Case of Chronic Bovine Mastitis.</title>
        <authorList>
            <person name="Calcutt M.J."/>
            <person name="Foecking M.F."/>
            <person name="Hsieh H.Y."/>
            <person name="Perry J."/>
            <person name="Stewart G.C."/>
            <person name="Middleton J.R."/>
        </authorList>
    </citation>
    <scope>NUCLEOTIDE SEQUENCE [LARGE SCALE GENOMIC DNA]</scope>
    <source>
        <strain evidence="1 2">LRHMDP3</strain>
    </source>
</reference>
<sequence>MWVFRVGFKGQAGGTAPDSAADTRPVFYKVRVDGMAKGYRVRFQQLTEYYFIYSLMMR</sequence>
<proteinExistence type="predicted"/>
<gene>
    <name evidence="1" type="ORF">LRHMDP3_2719</name>
</gene>
<protein>
    <submittedName>
        <fullName evidence="1">Uncharacterized protein</fullName>
    </submittedName>
</protein>
<comment type="caution">
    <text evidence="1">The sequence shown here is derived from an EMBL/GenBank/DDBJ whole genome shotgun (WGS) entry which is preliminary data.</text>
</comment>
<evidence type="ECO:0000313" key="1">
    <source>
        <dbReference type="EMBL" id="EKS48722.1"/>
    </source>
</evidence>
<name>A0AB33XR23_LACRH</name>
<organism evidence="1 2">
    <name type="scientific">Lacticaseibacillus rhamnosus LRHMDP3</name>
    <dbReference type="NCBI Taxonomy" id="1203259"/>
    <lineage>
        <taxon>Bacteria</taxon>
        <taxon>Bacillati</taxon>
        <taxon>Bacillota</taxon>
        <taxon>Bacilli</taxon>
        <taxon>Lactobacillales</taxon>
        <taxon>Lactobacillaceae</taxon>
        <taxon>Lacticaseibacillus</taxon>
    </lineage>
</organism>
<accession>A0AB33XR23</accession>
<evidence type="ECO:0000313" key="2">
    <source>
        <dbReference type="Proteomes" id="UP000009352"/>
    </source>
</evidence>
<dbReference type="AlphaFoldDB" id="A0AB33XR23"/>